<keyword evidence="1" id="KW-1133">Transmembrane helix</keyword>
<dbReference type="EMBL" id="REGN01003636">
    <property type="protein sequence ID" value="RNA21589.1"/>
    <property type="molecule type" value="Genomic_DNA"/>
</dbReference>
<comment type="caution">
    <text evidence="3">The sequence shown here is derived from an EMBL/GenBank/DDBJ whole genome shotgun (WGS) entry which is preliminary data.</text>
</comment>
<dbReference type="Pfam" id="PF00024">
    <property type="entry name" value="PAN_1"/>
    <property type="match status" value="4"/>
</dbReference>
<proteinExistence type="predicted"/>
<dbReference type="Proteomes" id="UP000276133">
    <property type="component" value="Unassembled WGS sequence"/>
</dbReference>
<accession>A0A3M7RDQ8</accession>
<feature type="domain" description="Apple" evidence="2">
    <location>
        <begin position="475"/>
        <end position="562"/>
    </location>
</feature>
<dbReference type="OrthoDB" id="5983572at2759"/>
<dbReference type="InterPro" id="IPR003609">
    <property type="entry name" value="Pan_app"/>
</dbReference>
<reference evidence="3 4" key="1">
    <citation type="journal article" date="2018" name="Sci. Rep.">
        <title>Genomic signatures of local adaptation to the degree of environmental predictability in rotifers.</title>
        <authorList>
            <person name="Franch-Gras L."/>
            <person name="Hahn C."/>
            <person name="Garcia-Roger E.M."/>
            <person name="Carmona M.J."/>
            <person name="Serra M."/>
            <person name="Gomez A."/>
        </authorList>
    </citation>
    <scope>NUCLEOTIDE SEQUENCE [LARGE SCALE GENOMIC DNA]</scope>
    <source>
        <strain evidence="3">HYR1</strain>
    </source>
</reference>
<evidence type="ECO:0000313" key="4">
    <source>
        <dbReference type="Proteomes" id="UP000276133"/>
    </source>
</evidence>
<dbReference type="Pfam" id="PF25898">
    <property type="entry name" value="LolA_2nd_metazoa"/>
    <property type="match status" value="1"/>
</dbReference>
<dbReference type="PANTHER" id="PTHR36902:SF1">
    <property type="entry name" value="ENRICHED IN SURFACE-LABELED PROTEOME PROTEIN 9"/>
    <property type="match status" value="1"/>
</dbReference>
<keyword evidence="4" id="KW-1185">Reference proteome</keyword>
<dbReference type="CDD" id="cd01099">
    <property type="entry name" value="PAN_AP_HGF"/>
    <property type="match status" value="1"/>
</dbReference>
<gene>
    <name evidence="3" type="ORF">BpHYR1_049378</name>
</gene>
<evidence type="ECO:0000313" key="3">
    <source>
        <dbReference type="EMBL" id="RNA21589.1"/>
    </source>
</evidence>
<keyword evidence="1" id="KW-0472">Membrane</keyword>
<evidence type="ECO:0000259" key="2">
    <source>
        <dbReference type="PROSITE" id="PS50948"/>
    </source>
</evidence>
<dbReference type="InterPro" id="IPR058831">
    <property type="entry name" value="LolA-like_dom_2nd"/>
</dbReference>
<feature type="transmembrane region" description="Helical" evidence="1">
    <location>
        <begin position="661"/>
        <end position="682"/>
    </location>
</feature>
<dbReference type="PROSITE" id="PS50948">
    <property type="entry name" value="PAN"/>
    <property type="match status" value="2"/>
</dbReference>
<evidence type="ECO:0000256" key="1">
    <source>
        <dbReference type="SAM" id="Phobius"/>
    </source>
</evidence>
<feature type="non-terminal residue" evidence="3">
    <location>
        <position position="1"/>
    </location>
</feature>
<feature type="domain" description="Apple" evidence="2">
    <location>
        <begin position="259"/>
        <end position="339"/>
    </location>
</feature>
<keyword evidence="1" id="KW-0812">Transmembrane</keyword>
<dbReference type="Gene3D" id="3.50.4.10">
    <property type="entry name" value="Hepatocyte Growth Factor"/>
    <property type="match status" value="4"/>
</dbReference>
<dbReference type="SUPFAM" id="SSF57414">
    <property type="entry name" value="Hairpin loop containing domain-like"/>
    <property type="match status" value="4"/>
</dbReference>
<dbReference type="SMART" id="SM00473">
    <property type="entry name" value="PAN_AP"/>
    <property type="match status" value="4"/>
</dbReference>
<organism evidence="3 4">
    <name type="scientific">Brachionus plicatilis</name>
    <name type="common">Marine rotifer</name>
    <name type="synonym">Brachionus muelleri</name>
    <dbReference type="NCBI Taxonomy" id="10195"/>
    <lineage>
        <taxon>Eukaryota</taxon>
        <taxon>Metazoa</taxon>
        <taxon>Spiralia</taxon>
        <taxon>Gnathifera</taxon>
        <taxon>Rotifera</taxon>
        <taxon>Eurotatoria</taxon>
        <taxon>Monogononta</taxon>
        <taxon>Pseudotrocha</taxon>
        <taxon>Ploima</taxon>
        <taxon>Brachionidae</taxon>
        <taxon>Brachionus</taxon>
    </lineage>
</organism>
<dbReference type="PANTHER" id="PTHR36902">
    <property type="entry name" value="ENRICHED IN SURFACE-LABELED PROTEOME PROTEIN 9"/>
    <property type="match status" value="1"/>
</dbReference>
<dbReference type="AlphaFoldDB" id="A0A3M7RDQ8"/>
<name>A0A3M7RDQ8_BRAPC</name>
<sequence>NIEFDSNLQIVRYETRDRFNNNSDINFDKYPHVFVNDYTIGVSYIKNKHTGRCRIESIDQFAFATDSNFTQAQLDSGNGYALRSKSASSLLELDLDYFYNGQREIDGIKSDIFVAKIDVSKNISVVNEYFFTPQNFTTQTINQKETNVPKRLAKKSLDAGFSSVSTFYNFETSEINIHHFDVSKCYADDSLISFKIVLKPRTDIHLQILRRANLNKALSRKIYLALGELTQENSLRFSIPRITLSDDGYVYVRSAILPGPEPLTLFKLFPQKLLTSTGFTYASNIPSAEACALRCLGSTECLSFDYNNNTKGCYLNKKHYSNGTFSGFTSSYDHYSRNSLFFVKFSEKYIIWGDLNIKLNSNSTSFELQVKDYENQLYPVVLDAVSVEEVKNNENRFGSTAYLSKYNLKKPNFKFKKNNDDLSLKLNIDECAKKCTQEIGSPCNSFHYCFLTSECVLSQNVLVEGSSNYEENNFCDIYEKDALSHYSFFNIKASINPDDKKIDPVQSSSECASKCDNELDIHCRSFNYCPNTKECYLSERHLVDGTIDGSTSLVCDHYSRKYISDFTYIDTNEIPLNGEIVLKEMTGIDFCSFECINSDGFNCKSFDYCPESKTCILNSGQIPTGSSIQNVTKDSCSHYRREYFFATSSKSKSSDSSKSTLTALSIIFGLLSIIFGAIGKFYV</sequence>
<protein>
    <submittedName>
        <fullName evidence="3">Antigen B membrane</fullName>
    </submittedName>
</protein>